<dbReference type="GO" id="GO:0003697">
    <property type="term" value="F:single-stranded DNA binding"/>
    <property type="evidence" value="ECO:0007669"/>
    <property type="project" value="TreeGrafter"/>
</dbReference>
<sequence>MRGNTATRSGKNSMSRTCSSRQRGDNDIPAVYQEMLAEAEARDPHAFDSTRQIKRRRVQTSESPSKTPGSTKNNTSDARGKDVAQAVQTVYDSPSSDESDMEWEEVDLEQKSPRAEVVPGLSPAAAQDEDSIQITLDAPAAQRQKTVSRKPISNAERKLRLDIHKVHLLCLLRHVQIRNLWCNDDGLQGFLKQMLPRRIISLLNPPEDKPQHVRSTTFVDGLNQASEAFLRRFRITSPGIQRPHWADNLEAVTHKAESIMADTEVFLSKDDFLAQARNLQGSRDFGAQLFCALLRSAAVEARLVCSLQPLPFSGAATDRTPVKKSYSQYITTSSDDREISTDKRSPSDTAPSRTRRLARPQLAPSRSRKVVPTRPARRESSYPVFWVEAFNESVQKWIPVDPLVTKSLAKAFKFEPPSSDPYNCMSYVVAFEEDASARDVTRRYTKAFNAKTRKLRVETSKNGEQWWLRALQFYEKPFLEDRDMAEISELTSKSAAEPMPRNIQDFKDHPFYALERHLRRNEVIFPKRVIGQVSLGKSGSKHEKLEPVYRRSDVHIVRSADKWYRLGRDVKLGEQPLKRVPASGQRGLDDEGTAVETAMYALSQTEVYTPPPIVNGRVPRNGYGNLDIYVPSMVPPGGVHITHPNAAQAARILGIDYADAVTGFNFKGRHGTAVFAGVVVAEECHDAMRAVLAGLDDQQEQAASDAKSMEMLRLWKTFLLKLRIAERVKAYAMEEEDSGGEMTDDEMAEMGGGFLPESDPDEGGGFLPELSHEVDCTDDVSPGNT</sequence>
<dbReference type="GO" id="GO:0071942">
    <property type="term" value="C:XPC complex"/>
    <property type="evidence" value="ECO:0007669"/>
    <property type="project" value="TreeGrafter"/>
</dbReference>
<organism evidence="10 11">
    <name type="scientific">Aspergillus campestris (strain IBT 28561)</name>
    <dbReference type="NCBI Taxonomy" id="1392248"/>
    <lineage>
        <taxon>Eukaryota</taxon>
        <taxon>Fungi</taxon>
        <taxon>Dikarya</taxon>
        <taxon>Ascomycota</taxon>
        <taxon>Pezizomycotina</taxon>
        <taxon>Eurotiomycetes</taxon>
        <taxon>Eurotiomycetidae</taxon>
        <taxon>Eurotiales</taxon>
        <taxon>Aspergillaceae</taxon>
        <taxon>Aspergillus</taxon>
        <taxon>Aspergillus subgen. Circumdati</taxon>
    </lineage>
</organism>
<dbReference type="InterPro" id="IPR018326">
    <property type="entry name" value="Rad4_beta-hairpin_dom1"/>
</dbReference>
<gene>
    <name evidence="10" type="ORF">P168DRAFT_290607</name>
</gene>
<accession>A0A2I1D3V9</accession>
<dbReference type="OrthoDB" id="300780at2759"/>
<dbReference type="GO" id="GO:0006298">
    <property type="term" value="P:mismatch repair"/>
    <property type="evidence" value="ECO:0007669"/>
    <property type="project" value="TreeGrafter"/>
</dbReference>
<comment type="caution">
    <text evidence="10">The sequence shown here is derived from an EMBL/GenBank/DDBJ whole genome shotgun (WGS) entry which is preliminary data.</text>
</comment>
<comment type="subcellular location">
    <subcellularLocation>
        <location evidence="1">Nucleus</location>
    </subcellularLocation>
</comment>
<dbReference type="GO" id="GO:0000111">
    <property type="term" value="C:nucleotide-excision repair factor 2 complex"/>
    <property type="evidence" value="ECO:0007669"/>
    <property type="project" value="TreeGrafter"/>
</dbReference>
<dbReference type="SMART" id="SM01031">
    <property type="entry name" value="BHD_2"/>
    <property type="match status" value="1"/>
</dbReference>
<evidence type="ECO:0000256" key="5">
    <source>
        <dbReference type="ARBA" id="ARBA00023242"/>
    </source>
</evidence>
<evidence type="ECO:0000256" key="2">
    <source>
        <dbReference type="ARBA" id="ARBA00009525"/>
    </source>
</evidence>
<keyword evidence="5" id="KW-0539">Nucleus</keyword>
<feature type="compositionally biased region" description="Acidic residues" evidence="6">
    <location>
        <begin position="735"/>
        <end position="748"/>
    </location>
</feature>
<dbReference type="SUPFAM" id="SSF54001">
    <property type="entry name" value="Cysteine proteinases"/>
    <property type="match status" value="1"/>
</dbReference>
<evidence type="ECO:0000259" key="8">
    <source>
        <dbReference type="SMART" id="SM01031"/>
    </source>
</evidence>
<feature type="compositionally biased region" description="Basic and acidic residues" evidence="6">
    <location>
        <begin position="39"/>
        <end position="48"/>
    </location>
</feature>
<dbReference type="Pfam" id="PF10404">
    <property type="entry name" value="BHD_2"/>
    <property type="match status" value="1"/>
</dbReference>
<dbReference type="SMART" id="SM01032">
    <property type="entry name" value="BHD_3"/>
    <property type="match status" value="1"/>
</dbReference>
<dbReference type="Gene3D" id="3.30.70.2460">
    <property type="entry name" value="Rad4, beta-hairpin domain BHD3"/>
    <property type="match status" value="1"/>
</dbReference>
<keyword evidence="11" id="KW-1185">Reference proteome</keyword>
<dbReference type="GeneID" id="36544776"/>
<feature type="compositionally biased region" description="Polar residues" evidence="6">
    <location>
        <begin position="60"/>
        <end position="77"/>
    </location>
</feature>
<dbReference type="EMBL" id="MSFM01000006">
    <property type="protein sequence ID" value="PKY04562.1"/>
    <property type="molecule type" value="Genomic_DNA"/>
</dbReference>
<dbReference type="Gene3D" id="2.20.20.110">
    <property type="entry name" value="Rad4, beta-hairpin domain BHD1"/>
    <property type="match status" value="1"/>
</dbReference>
<dbReference type="GO" id="GO:0003684">
    <property type="term" value="F:damaged DNA binding"/>
    <property type="evidence" value="ECO:0007669"/>
    <property type="project" value="InterPro"/>
</dbReference>
<dbReference type="InterPro" id="IPR004583">
    <property type="entry name" value="DNA_repair_Rad4"/>
</dbReference>
<reference evidence="10" key="1">
    <citation type="submission" date="2016-12" db="EMBL/GenBank/DDBJ databases">
        <title>The genomes of Aspergillus section Nigri reveals drivers in fungal speciation.</title>
        <authorList>
            <consortium name="DOE Joint Genome Institute"/>
            <person name="Vesth T.C."/>
            <person name="Nybo J."/>
            <person name="Theobald S."/>
            <person name="Brandl J."/>
            <person name="Frisvad J.C."/>
            <person name="Nielsen K.F."/>
            <person name="Lyhne E.K."/>
            <person name="Kogle M.E."/>
            <person name="Kuo A."/>
            <person name="Riley R."/>
            <person name="Clum A."/>
            <person name="Nolan M."/>
            <person name="Lipzen A."/>
            <person name="Salamov A."/>
            <person name="Henrissat B."/>
            <person name="Wiebenga A."/>
            <person name="De vries R.P."/>
            <person name="Grigoriev I.V."/>
            <person name="Mortensen U.H."/>
            <person name="Andersen M.R."/>
            <person name="Baker S.E."/>
        </authorList>
    </citation>
    <scope>NUCLEOTIDE SEQUENCE</scope>
    <source>
        <strain evidence="10">IBT 28561</strain>
    </source>
</reference>
<dbReference type="InterPro" id="IPR038765">
    <property type="entry name" value="Papain-like_cys_pep_sf"/>
</dbReference>
<proteinExistence type="inferred from homology"/>
<protein>
    <submittedName>
        <fullName evidence="10">Rad4-domain-containing protein</fullName>
    </submittedName>
</protein>
<dbReference type="Pfam" id="PF10405">
    <property type="entry name" value="BHD_3"/>
    <property type="match status" value="1"/>
</dbReference>
<dbReference type="InterPro" id="IPR042488">
    <property type="entry name" value="Rad4_BHD3_sf"/>
</dbReference>
<dbReference type="InterPro" id="IPR036985">
    <property type="entry name" value="Transglutaminase-like_sf"/>
</dbReference>
<keyword evidence="4" id="KW-0234">DNA repair</keyword>
<feature type="compositionally biased region" description="Polar residues" evidence="6">
    <location>
        <begin position="1"/>
        <end position="21"/>
    </location>
</feature>
<dbReference type="Gene3D" id="3.30.60.290">
    <property type="entry name" value="Rad4, beta-hairpin domain BHD2"/>
    <property type="match status" value="1"/>
</dbReference>
<feature type="region of interest" description="Disordered" evidence="6">
    <location>
        <begin position="324"/>
        <end position="374"/>
    </location>
</feature>
<feature type="domain" description="Rad4 beta-hairpin" evidence="7">
    <location>
        <begin position="495"/>
        <end position="555"/>
    </location>
</feature>
<evidence type="ECO:0000259" key="9">
    <source>
        <dbReference type="SMART" id="SM01032"/>
    </source>
</evidence>
<dbReference type="AlphaFoldDB" id="A0A2I1D3V9"/>
<dbReference type="GO" id="GO:0006289">
    <property type="term" value="P:nucleotide-excision repair"/>
    <property type="evidence" value="ECO:0007669"/>
    <property type="project" value="InterPro"/>
</dbReference>
<dbReference type="PANTHER" id="PTHR12135:SF0">
    <property type="entry name" value="DNA REPAIR PROTEIN COMPLEMENTING XP-C CELLS"/>
    <property type="match status" value="1"/>
</dbReference>
<dbReference type="RefSeq" id="XP_024693156.1">
    <property type="nucleotide sequence ID" value="XM_024837252.1"/>
</dbReference>
<dbReference type="InterPro" id="IPR018327">
    <property type="entry name" value="BHD_2"/>
</dbReference>
<evidence type="ECO:0000259" key="7">
    <source>
        <dbReference type="SMART" id="SM01030"/>
    </source>
</evidence>
<evidence type="ECO:0000256" key="1">
    <source>
        <dbReference type="ARBA" id="ARBA00004123"/>
    </source>
</evidence>
<evidence type="ECO:0000313" key="10">
    <source>
        <dbReference type="EMBL" id="PKY04562.1"/>
    </source>
</evidence>
<evidence type="ECO:0000256" key="6">
    <source>
        <dbReference type="SAM" id="MobiDB-lite"/>
    </source>
</evidence>
<dbReference type="VEuPathDB" id="FungiDB:P168DRAFT_290607"/>
<feature type="domain" description="Rad4 beta-hairpin" evidence="8">
    <location>
        <begin position="557"/>
        <end position="611"/>
    </location>
</feature>
<keyword evidence="3" id="KW-0227">DNA damage</keyword>
<feature type="domain" description="Rad4 beta-hairpin" evidence="9">
    <location>
        <begin position="618"/>
        <end position="692"/>
    </location>
</feature>
<evidence type="ECO:0000256" key="3">
    <source>
        <dbReference type="ARBA" id="ARBA00022763"/>
    </source>
</evidence>
<dbReference type="FunFam" id="2.20.20.110:FF:000003">
    <property type="entry name" value="Putative DNA repair protein Rad4"/>
    <property type="match status" value="1"/>
</dbReference>
<dbReference type="InterPro" id="IPR018325">
    <property type="entry name" value="Rad4/PNGase_transGLS-fold"/>
</dbReference>
<dbReference type="PANTHER" id="PTHR12135">
    <property type="entry name" value="DNA REPAIR PROTEIN XP-C / RAD4"/>
    <property type="match status" value="1"/>
</dbReference>
<evidence type="ECO:0000256" key="4">
    <source>
        <dbReference type="ARBA" id="ARBA00023204"/>
    </source>
</evidence>
<evidence type="ECO:0000313" key="11">
    <source>
        <dbReference type="Proteomes" id="UP000234254"/>
    </source>
</evidence>
<dbReference type="Proteomes" id="UP000234254">
    <property type="component" value="Unassembled WGS sequence"/>
</dbReference>
<name>A0A2I1D3V9_ASPC2</name>
<dbReference type="Gene3D" id="3.90.260.10">
    <property type="entry name" value="Transglutaminase-like"/>
    <property type="match status" value="1"/>
</dbReference>
<dbReference type="Pfam" id="PF03835">
    <property type="entry name" value="Rad4"/>
    <property type="match status" value="1"/>
</dbReference>
<comment type="similarity">
    <text evidence="2">Belongs to the XPC family.</text>
</comment>
<dbReference type="FunFam" id="3.30.70.2460:FF:000001">
    <property type="entry name" value="DNA repair protein Rad4 family"/>
    <property type="match status" value="1"/>
</dbReference>
<dbReference type="SMART" id="SM01030">
    <property type="entry name" value="BHD_1"/>
    <property type="match status" value="1"/>
</dbReference>
<feature type="compositionally biased region" description="Basic and acidic residues" evidence="6">
    <location>
        <begin position="334"/>
        <end position="346"/>
    </location>
</feature>
<dbReference type="InterPro" id="IPR018328">
    <property type="entry name" value="Rad4_beta-hairpin_dom3"/>
</dbReference>
<feature type="region of interest" description="Disordered" evidence="6">
    <location>
        <begin position="1"/>
        <end position="116"/>
    </location>
</feature>
<dbReference type="Pfam" id="PF10403">
    <property type="entry name" value="BHD_1"/>
    <property type="match status" value="1"/>
</dbReference>
<dbReference type="GO" id="GO:0005737">
    <property type="term" value="C:cytoplasm"/>
    <property type="evidence" value="ECO:0007669"/>
    <property type="project" value="TreeGrafter"/>
</dbReference>
<feature type="compositionally biased region" description="Acidic residues" evidence="6">
    <location>
        <begin position="95"/>
        <end position="107"/>
    </location>
</feature>
<feature type="region of interest" description="Disordered" evidence="6">
    <location>
        <begin position="735"/>
        <end position="785"/>
    </location>
</feature>